<dbReference type="Proteomes" id="UP001494902">
    <property type="component" value="Unassembled WGS sequence"/>
</dbReference>
<proteinExistence type="predicted"/>
<dbReference type="InterPro" id="IPR019587">
    <property type="entry name" value="Polyketide_cyclase/dehydratase"/>
</dbReference>
<sequence length="158" mass="17392">MTDQLVVTRTVDVDPAALFAVLADPRRHIEFDDSGFVRGVAEGGVLRAVGDVFVMDMHNERLGDYRMRNTVVAYEPDRVIGWAPELYPLDGYTAVNGDMKATGHSYTWSLAPAPGGGTEVTQTYDWSGVHDEKFRARFPRFDADALAASIERLGVAVE</sequence>
<protein>
    <submittedName>
        <fullName evidence="1">SRPBCC family protein</fullName>
    </submittedName>
</protein>
<dbReference type="EMBL" id="JBEDNQ010000012">
    <property type="protein sequence ID" value="MEQ3553803.1"/>
    <property type="molecule type" value="Genomic_DNA"/>
</dbReference>
<gene>
    <name evidence="1" type="ORF">WIS52_25290</name>
</gene>
<evidence type="ECO:0000313" key="2">
    <source>
        <dbReference type="Proteomes" id="UP001494902"/>
    </source>
</evidence>
<keyword evidence="2" id="KW-1185">Reference proteome</keyword>
<dbReference type="RefSeq" id="WP_349300878.1">
    <property type="nucleotide sequence ID" value="NZ_JBEDNQ010000012.1"/>
</dbReference>
<evidence type="ECO:0000313" key="1">
    <source>
        <dbReference type="EMBL" id="MEQ3553803.1"/>
    </source>
</evidence>
<organism evidence="1 2">
    <name type="scientific">Pseudonocardia nematodicida</name>
    <dbReference type="NCBI Taxonomy" id="1206997"/>
    <lineage>
        <taxon>Bacteria</taxon>
        <taxon>Bacillati</taxon>
        <taxon>Actinomycetota</taxon>
        <taxon>Actinomycetes</taxon>
        <taxon>Pseudonocardiales</taxon>
        <taxon>Pseudonocardiaceae</taxon>
        <taxon>Pseudonocardia</taxon>
    </lineage>
</organism>
<dbReference type="SUPFAM" id="SSF55961">
    <property type="entry name" value="Bet v1-like"/>
    <property type="match status" value="1"/>
</dbReference>
<reference evidence="1 2" key="1">
    <citation type="submission" date="2024-03" db="EMBL/GenBank/DDBJ databases">
        <title>Draft genome sequence of Pseudonocardia nematodicida JCM 31783.</title>
        <authorList>
            <person name="Butdee W."/>
            <person name="Duangmal K."/>
        </authorList>
    </citation>
    <scope>NUCLEOTIDE SEQUENCE [LARGE SCALE GENOMIC DNA]</scope>
    <source>
        <strain evidence="1 2">JCM 31783</strain>
    </source>
</reference>
<dbReference type="InterPro" id="IPR023393">
    <property type="entry name" value="START-like_dom_sf"/>
</dbReference>
<accession>A0ABV1KKG3</accession>
<comment type="caution">
    <text evidence="1">The sequence shown here is derived from an EMBL/GenBank/DDBJ whole genome shotgun (WGS) entry which is preliminary data.</text>
</comment>
<dbReference type="Gene3D" id="3.30.530.20">
    <property type="match status" value="1"/>
</dbReference>
<dbReference type="Pfam" id="PF10604">
    <property type="entry name" value="Polyketide_cyc2"/>
    <property type="match status" value="1"/>
</dbReference>
<name>A0ABV1KKG3_9PSEU</name>